<evidence type="ECO:0000313" key="1">
    <source>
        <dbReference type="EMBL" id="OCT95710.1"/>
    </source>
</evidence>
<name>A0A974DQH6_XENLA</name>
<proteinExistence type="predicted"/>
<evidence type="ECO:0000313" key="2">
    <source>
        <dbReference type="Proteomes" id="UP000694892"/>
    </source>
</evidence>
<protein>
    <submittedName>
        <fullName evidence="1">Uncharacterized protein</fullName>
    </submittedName>
</protein>
<accession>A0A974DQH6</accession>
<organism evidence="1 2">
    <name type="scientific">Xenopus laevis</name>
    <name type="common">African clawed frog</name>
    <dbReference type="NCBI Taxonomy" id="8355"/>
    <lineage>
        <taxon>Eukaryota</taxon>
        <taxon>Metazoa</taxon>
        <taxon>Chordata</taxon>
        <taxon>Craniata</taxon>
        <taxon>Vertebrata</taxon>
        <taxon>Euteleostomi</taxon>
        <taxon>Amphibia</taxon>
        <taxon>Batrachia</taxon>
        <taxon>Anura</taxon>
        <taxon>Pipoidea</taxon>
        <taxon>Pipidae</taxon>
        <taxon>Xenopodinae</taxon>
        <taxon>Xenopus</taxon>
        <taxon>Xenopus</taxon>
    </lineage>
</organism>
<sequence>MLGCTYLFCLQNGMQAINLGRVDHPISGVLERTRCLGPDMIKASKCHIVNTVSGNRKIIHLLSAITGVPHPSLHAIGPGTFLACQGLHMASPPP</sequence>
<gene>
    <name evidence="1" type="ORF">XELAEV_18013398mg</name>
</gene>
<dbReference type="Proteomes" id="UP000694892">
    <property type="component" value="Chromosome 2L"/>
</dbReference>
<dbReference type="EMBL" id="CM004468">
    <property type="protein sequence ID" value="OCT95710.1"/>
    <property type="molecule type" value="Genomic_DNA"/>
</dbReference>
<reference evidence="2" key="1">
    <citation type="journal article" date="2016" name="Nature">
        <title>Genome evolution in the allotetraploid frog Xenopus laevis.</title>
        <authorList>
            <person name="Session A.M."/>
            <person name="Uno Y."/>
            <person name="Kwon T."/>
            <person name="Chapman J.A."/>
            <person name="Toyoda A."/>
            <person name="Takahashi S."/>
            <person name="Fukui A."/>
            <person name="Hikosaka A."/>
            <person name="Suzuki A."/>
            <person name="Kondo M."/>
            <person name="van Heeringen S.J."/>
            <person name="Quigley I."/>
            <person name="Heinz S."/>
            <person name="Ogino H."/>
            <person name="Ochi H."/>
            <person name="Hellsten U."/>
            <person name="Lyons J.B."/>
            <person name="Simakov O."/>
            <person name="Putnam N."/>
            <person name="Stites J."/>
            <person name="Kuroki Y."/>
            <person name="Tanaka T."/>
            <person name="Michiue T."/>
            <person name="Watanabe M."/>
            <person name="Bogdanovic O."/>
            <person name="Lister R."/>
            <person name="Georgiou G."/>
            <person name="Paranjpe S.S."/>
            <person name="van Kruijsbergen I."/>
            <person name="Shu S."/>
            <person name="Carlson J."/>
            <person name="Kinoshita T."/>
            <person name="Ohta Y."/>
            <person name="Mawaribuchi S."/>
            <person name="Jenkins J."/>
            <person name="Grimwood J."/>
            <person name="Schmutz J."/>
            <person name="Mitros T."/>
            <person name="Mozaffari S.V."/>
            <person name="Suzuki Y."/>
            <person name="Haramoto Y."/>
            <person name="Yamamoto T.S."/>
            <person name="Takagi C."/>
            <person name="Heald R."/>
            <person name="Miller K."/>
            <person name="Haudenschild C."/>
            <person name="Kitzman J."/>
            <person name="Nakayama T."/>
            <person name="Izutsu Y."/>
            <person name="Robert J."/>
            <person name="Fortriede J."/>
            <person name="Burns K."/>
            <person name="Lotay V."/>
            <person name="Karimi K."/>
            <person name="Yasuoka Y."/>
            <person name="Dichmann D.S."/>
            <person name="Flajnik M.F."/>
            <person name="Houston D.W."/>
            <person name="Shendure J."/>
            <person name="DuPasquier L."/>
            <person name="Vize P.D."/>
            <person name="Zorn A.M."/>
            <person name="Ito M."/>
            <person name="Marcotte E.M."/>
            <person name="Wallingford J.B."/>
            <person name="Ito Y."/>
            <person name="Asashima M."/>
            <person name="Ueno N."/>
            <person name="Matsuda Y."/>
            <person name="Veenstra G.J."/>
            <person name="Fujiyama A."/>
            <person name="Harland R.M."/>
            <person name="Taira M."/>
            <person name="Rokhsar D.S."/>
        </authorList>
    </citation>
    <scope>NUCLEOTIDE SEQUENCE [LARGE SCALE GENOMIC DNA]</scope>
    <source>
        <strain evidence="2">J</strain>
    </source>
</reference>
<dbReference type="AlphaFoldDB" id="A0A974DQH6"/>